<dbReference type="EMBL" id="CAJVCE010000009">
    <property type="protein sequence ID" value="CAG7645764.1"/>
    <property type="molecule type" value="Genomic_DNA"/>
</dbReference>
<protein>
    <submittedName>
        <fullName evidence="2">Uncharacterized protein</fullName>
    </submittedName>
</protein>
<evidence type="ECO:0000313" key="3">
    <source>
        <dbReference type="Proteomes" id="UP000730618"/>
    </source>
</evidence>
<evidence type="ECO:0000313" key="2">
    <source>
        <dbReference type="EMBL" id="CAG7645764.1"/>
    </source>
</evidence>
<gene>
    <name evidence="2" type="ORF">PAECIP111802_03598</name>
</gene>
<dbReference type="Proteomes" id="UP000730618">
    <property type="component" value="Unassembled WGS sequence"/>
</dbReference>
<keyword evidence="1" id="KW-0812">Transmembrane</keyword>
<sequence>MKWGTFIVITLAALMMILFENPQMGRYSGKDKLAFSVLLAFGWVITLLLVIYPELPGPTQLVDAVYKPLSKLIEK</sequence>
<keyword evidence="3" id="KW-1185">Reference proteome</keyword>
<reference evidence="2 3" key="1">
    <citation type="submission" date="2021-06" db="EMBL/GenBank/DDBJ databases">
        <authorList>
            <person name="Criscuolo A."/>
        </authorList>
    </citation>
    <scope>NUCLEOTIDE SEQUENCE [LARGE SCALE GENOMIC DNA]</scope>
    <source>
        <strain evidence="3">CIP 111802</strain>
    </source>
</reference>
<organism evidence="2 3">
    <name type="scientific">Paenibacillus allorhizosphaerae</name>
    <dbReference type="NCBI Taxonomy" id="2849866"/>
    <lineage>
        <taxon>Bacteria</taxon>
        <taxon>Bacillati</taxon>
        <taxon>Bacillota</taxon>
        <taxon>Bacilli</taxon>
        <taxon>Bacillales</taxon>
        <taxon>Paenibacillaceae</taxon>
        <taxon>Paenibacillus</taxon>
    </lineage>
</organism>
<feature type="transmembrane region" description="Helical" evidence="1">
    <location>
        <begin position="33"/>
        <end position="52"/>
    </location>
</feature>
<proteinExistence type="predicted"/>
<name>A0ABM8VJP2_9BACL</name>
<evidence type="ECO:0000256" key="1">
    <source>
        <dbReference type="SAM" id="Phobius"/>
    </source>
</evidence>
<feature type="transmembrane region" description="Helical" evidence="1">
    <location>
        <begin position="6"/>
        <end position="21"/>
    </location>
</feature>
<keyword evidence="1" id="KW-1133">Transmembrane helix</keyword>
<comment type="caution">
    <text evidence="2">The sequence shown here is derived from an EMBL/GenBank/DDBJ whole genome shotgun (WGS) entry which is preliminary data.</text>
</comment>
<accession>A0ABM8VJP2</accession>
<keyword evidence="1" id="KW-0472">Membrane</keyword>
<dbReference type="RefSeq" id="WP_218099887.1">
    <property type="nucleotide sequence ID" value="NZ_CAJVCE010000009.1"/>
</dbReference>